<accession>A0A9N8DHH3</accession>
<dbReference type="AlphaFoldDB" id="A0A9N8DHH3"/>
<sequence length="98" mass="11413">MDSKTKSGSTMKRDPERVGVPKKKQKSPHRNALLKQQRTSKRRAKNEIRSSEKNGNNKEPSESRQDDTLLQTFARKHLEERVNEMGFQIRRRPKLGGK</sequence>
<feature type="region of interest" description="Disordered" evidence="1">
    <location>
        <begin position="1"/>
        <end position="69"/>
    </location>
</feature>
<evidence type="ECO:0000256" key="1">
    <source>
        <dbReference type="SAM" id="MobiDB-lite"/>
    </source>
</evidence>
<feature type="compositionally biased region" description="Basic and acidic residues" evidence="1">
    <location>
        <begin position="45"/>
        <end position="67"/>
    </location>
</feature>
<evidence type="ECO:0000313" key="2">
    <source>
        <dbReference type="EMBL" id="CAB9499774.1"/>
    </source>
</evidence>
<organism evidence="2 3">
    <name type="scientific">Seminavis robusta</name>
    <dbReference type="NCBI Taxonomy" id="568900"/>
    <lineage>
        <taxon>Eukaryota</taxon>
        <taxon>Sar</taxon>
        <taxon>Stramenopiles</taxon>
        <taxon>Ochrophyta</taxon>
        <taxon>Bacillariophyta</taxon>
        <taxon>Bacillariophyceae</taxon>
        <taxon>Bacillariophycidae</taxon>
        <taxon>Naviculales</taxon>
        <taxon>Naviculaceae</taxon>
        <taxon>Seminavis</taxon>
    </lineage>
</organism>
<proteinExistence type="predicted"/>
<evidence type="ECO:0000313" key="3">
    <source>
        <dbReference type="Proteomes" id="UP001153069"/>
    </source>
</evidence>
<comment type="caution">
    <text evidence="2">The sequence shown here is derived from an EMBL/GenBank/DDBJ whole genome shotgun (WGS) entry which is preliminary data.</text>
</comment>
<feature type="compositionally biased region" description="Basic residues" evidence="1">
    <location>
        <begin position="20"/>
        <end position="29"/>
    </location>
</feature>
<name>A0A9N8DHH3_9STRA</name>
<keyword evidence="3" id="KW-1185">Reference proteome</keyword>
<dbReference type="Proteomes" id="UP001153069">
    <property type="component" value="Unassembled WGS sequence"/>
</dbReference>
<protein>
    <submittedName>
        <fullName evidence="2">Uncharacterized protein</fullName>
    </submittedName>
</protein>
<reference evidence="2" key="1">
    <citation type="submission" date="2020-06" db="EMBL/GenBank/DDBJ databases">
        <authorList>
            <consortium name="Plant Systems Biology data submission"/>
        </authorList>
    </citation>
    <scope>NUCLEOTIDE SEQUENCE</scope>
    <source>
        <strain evidence="2">D6</strain>
    </source>
</reference>
<gene>
    <name evidence="2" type="ORF">SEMRO_68_G038210.1</name>
</gene>
<feature type="compositionally biased region" description="Basic and acidic residues" evidence="1">
    <location>
        <begin position="1"/>
        <end position="19"/>
    </location>
</feature>
<dbReference type="EMBL" id="CAICTM010000067">
    <property type="protein sequence ID" value="CAB9499774.1"/>
    <property type="molecule type" value="Genomic_DNA"/>
</dbReference>